<evidence type="ECO:0000259" key="2">
    <source>
        <dbReference type="Pfam" id="PF12850"/>
    </source>
</evidence>
<gene>
    <name evidence="3" type="ORF">IX53_00770</name>
</gene>
<name>A0A0G2ZAJ2_9BACT</name>
<comment type="similarity">
    <text evidence="1">Belongs to the metallophosphoesterase superfamily. YfcE family.</text>
</comment>
<dbReference type="InterPro" id="IPR029052">
    <property type="entry name" value="Metallo-depent_PP-like"/>
</dbReference>
<evidence type="ECO:0000313" key="4">
    <source>
        <dbReference type="Proteomes" id="UP000035159"/>
    </source>
</evidence>
<reference evidence="3 4" key="1">
    <citation type="submission" date="2015-04" db="EMBL/GenBank/DDBJ databases">
        <title>Complete Genome Sequence of Kosmotoga pacifica SLHLJ1.</title>
        <authorList>
            <person name="Jiang L.J."/>
            <person name="Shao Z.Z."/>
            <person name="Jebbar M."/>
        </authorList>
    </citation>
    <scope>NUCLEOTIDE SEQUENCE [LARGE SCALE GENOMIC DNA]</scope>
    <source>
        <strain evidence="3 4">SLHLJ1</strain>
    </source>
</reference>
<evidence type="ECO:0000313" key="3">
    <source>
        <dbReference type="EMBL" id="AKI96594.1"/>
    </source>
</evidence>
<dbReference type="EMBL" id="CP011232">
    <property type="protein sequence ID" value="AKI96594.1"/>
    <property type="molecule type" value="Genomic_DNA"/>
</dbReference>
<dbReference type="STRING" id="1330330.IX53_00770"/>
<protein>
    <recommendedName>
        <fullName evidence="2">Calcineurin-like phosphoesterase domain-containing protein</fullName>
    </recommendedName>
</protein>
<feature type="domain" description="Calcineurin-like phosphoesterase" evidence="2">
    <location>
        <begin position="139"/>
        <end position="324"/>
    </location>
</feature>
<sequence length="367" mass="42794">MEWSEYEIGKAIQLRQKGLTYLQISNEFMKDSKCQNRTREAIRMFFRVKYPKMIKGNITQPAAPKSSRILEFLKRYKSISLFELADLVDMSPKRTRAEVEKLIEEGKKIKLLEDGRIEFMPPESGTLLKLEPEEQERIKFAFIADTHIGSKYQQISALRDFYEQCARRGVRKVFHGGDWTAGKGIYRGQEYDLFLHSLKEQREYLIENYPQVDEIETIGIRGNHDEAWTVLVGDSIMDLVAAKRPDIRVIGEYQAFVDWAGFRFSLHHPDGGQAYAISYKLQKLVESFTAENLPDFVSMGHFHQKEYVTIRNVECFQPGCFEAQTPYEIRKNLHPVIGGWVVEAVRMKKGIRIIAEFIKYTPKEKDW</sequence>
<dbReference type="KEGG" id="kpf:IX53_00770"/>
<dbReference type="SUPFAM" id="SSF56300">
    <property type="entry name" value="Metallo-dependent phosphatases"/>
    <property type="match status" value="1"/>
</dbReference>
<dbReference type="OrthoDB" id="9802481at2"/>
<dbReference type="RefSeq" id="WP_047753729.1">
    <property type="nucleotide sequence ID" value="NZ_CP011232.1"/>
</dbReference>
<organism evidence="3 4">
    <name type="scientific">Kosmotoga pacifica</name>
    <dbReference type="NCBI Taxonomy" id="1330330"/>
    <lineage>
        <taxon>Bacteria</taxon>
        <taxon>Thermotogati</taxon>
        <taxon>Thermotogota</taxon>
        <taxon>Thermotogae</taxon>
        <taxon>Kosmotogales</taxon>
        <taxon>Kosmotogaceae</taxon>
        <taxon>Kosmotoga</taxon>
    </lineage>
</organism>
<dbReference type="AlphaFoldDB" id="A0A0G2ZAJ2"/>
<keyword evidence="4" id="KW-1185">Reference proteome</keyword>
<proteinExistence type="inferred from homology"/>
<dbReference type="InterPro" id="IPR024654">
    <property type="entry name" value="Calcineurin-like_PHP_lpxH"/>
</dbReference>
<dbReference type="Gene3D" id="3.60.21.10">
    <property type="match status" value="1"/>
</dbReference>
<dbReference type="Pfam" id="PF12850">
    <property type="entry name" value="Metallophos_2"/>
    <property type="match status" value="1"/>
</dbReference>
<evidence type="ECO:0000256" key="1">
    <source>
        <dbReference type="ARBA" id="ARBA00008950"/>
    </source>
</evidence>
<dbReference type="Proteomes" id="UP000035159">
    <property type="component" value="Chromosome"/>
</dbReference>
<dbReference type="PATRIC" id="fig|1330330.3.peg.146"/>
<accession>A0A0G2ZAJ2</accession>